<reference evidence="1" key="1">
    <citation type="submission" date="2013-12" db="EMBL/GenBank/DDBJ databases">
        <title>The Genome Sequence of Aphanomyces invadans NJM9701.</title>
        <authorList>
            <consortium name="The Broad Institute Genomics Platform"/>
            <person name="Russ C."/>
            <person name="Tyler B."/>
            <person name="van West P."/>
            <person name="Dieguez-Uribeondo J."/>
            <person name="Young S.K."/>
            <person name="Zeng Q."/>
            <person name="Gargeya S."/>
            <person name="Fitzgerald M."/>
            <person name="Abouelleil A."/>
            <person name="Alvarado L."/>
            <person name="Chapman S.B."/>
            <person name="Gainer-Dewar J."/>
            <person name="Goldberg J."/>
            <person name="Griggs A."/>
            <person name="Gujja S."/>
            <person name="Hansen M."/>
            <person name="Howarth C."/>
            <person name="Imamovic A."/>
            <person name="Ireland A."/>
            <person name="Larimer J."/>
            <person name="McCowan C."/>
            <person name="Murphy C."/>
            <person name="Pearson M."/>
            <person name="Poon T.W."/>
            <person name="Priest M."/>
            <person name="Roberts A."/>
            <person name="Saif S."/>
            <person name="Shea T."/>
            <person name="Sykes S."/>
            <person name="Wortman J."/>
            <person name="Nusbaum C."/>
            <person name="Birren B."/>
        </authorList>
    </citation>
    <scope>NUCLEOTIDE SEQUENCE [LARGE SCALE GENOMIC DNA]</scope>
    <source>
        <strain evidence="1">NJM9701</strain>
    </source>
</reference>
<dbReference type="VEuPathDB" id="FungiDB:H310_02114"/>
<evidence type="ECO:0000313" key="1">
    <source>
        <dbReference type="EMBL" id="ETW07648.1"/>
    </source>
</evidence>
<dbReference type="RefSeq" id="XP_008863741.1">
    <property type="nucleotide sequence ID" value="XM_008865519.1"/>
</dbReference>
<dbReference type="AlphaFoldDB" id="A0A024UPT1"/>
<name>A0A024UPT1_9STRA</name>
<proteinExistence type="predicted"/>
<gene>
    <name evidence="1" type="ORF">H310_02114</name>
</gene>
<dbReference type="OrthoDB" id="10418534at2759"/>
<dbReference type="GeneID" id="20079164"/>
<protein>
    <submittedName>
        <fullName evidence="1">Uncharacterized protein</fullName>
    </submittedName>
</protein>
<accession>A0A024UPT1</accession>
<sequence length="77" mass="9103">MDTPLASHVKRQRVVAGRVCVNPNESIHPLNETEFQAHTQLRRLRYIHHIEQFVASQAYFKAVDYPPEPNENEYMKR</sequence>
<dbReference type="EMBL" id="KI913954">
    <property type="protein sequence ID" value="ETW07648.1"/>
    <property type="molecule type" value="Genomic_DNA"/>
</dbReference>
<organism evidence="1">
    <name type="scientific">Aphanomyces invadans</name>
    <dbReference type="NCBI Taxonomy" id="157072"/>
    <lineage>
        <taxon>Eukaryota</taxon>
        <taxon>Sar</taxon>
        <taxon>Stramenopiles</taxon>
        <taxon>Oomycota</taxon>
        <taxon>Saprolegniomycetes</taxon>
        <taxon>Saprolegniales</taxon>
        <taxon>Verrucalvaceae</taxon>
        <taxon>Aphanomyces</taxon>
    </lineage>
</organism>